<organism evidence="2 3">
    <name type="scientific">Megaselia scalaris</name>
    <name type="common">Humpbacked fly</name>
    <name type="synonym">Phora scalaris</name>
    <dbReference type="NCBI Taxonomy" id="36166"/>
    <lineage>
        <taxon>Eukaryota</taxon>
        <taxon>Metazoa</taxon>
        <taxon>Ecdysozoa</taxon>
        <taxon>Arthropoda</taxon>
        <taxon>Hexapoda</taxon>
        <taxon>Insecta</taxon>
        <taxon>Pterygota</taxon>
        <taxon>Neoptera</taxon>
        <taxon>Endopterygota</taxon>
        <taxon>Diptera</taxon>
        <taxon>Brachycera</taxon>
        <taxon>Muscomorpha</taxon>
        <taxon>Platypezoidea</taxon>
        <taxon>Phoridae</taxon>
        <taxon>Megaseliini</taxon>
        <taxon>Megaselia</taxon>
    </lineage>
</organism>
<evidence type="ECO:0000259" key="1">
    <source>
        <dbReference type="Pfam" id="PF00536"/>
    </source>
</evidence>
<accession>T1GLI8</accession>
<dbReference type="PANTHER" id="PTHR12247:SF138">
    <property type="entry name" value="POLYHOMEOTIC DISTAL, ISOFORM A-RELATED"/>
    <property type="match status" value="1"/>
</dbReference>
<dbReference type="InterPro" id="IPR013761">
    <property type="entry name" value="SAM/pointed_sf"/>
</dbReference>
<dbReference type="Pfam" id="PF00536">
    <property type="entry name" value="SAM_1"/>
    <property type="match status" value="1"/>
</dbReference>
<reference evidence="3" key="1">
    <citation type="submission" date="2013-02" db="EMBL/GenBank/DDBJ databases">
        <authorList>
            <person name="Hughes D."/>
        </authorList>
    </citation>
    <scope>NUCLEOTIDE SEQUENCE</scope>
    <source>
        <strain>Durham</strain>
        <strain evidence="3">NC isolate 2 -- Noor lab</strain>
    </source>
</reference>
<dbReference type="EMBL" id="CAQQ02124886">
    <property type="status" value="NOT_ANNOTATED_CDS"/>
    <property type="molecule type" value="Genomic_DNA"/>
</dbReference>
<name>T1GLI8_MEGSC</name>
<dbReference type="SUPFAM" id="SSF47769">
    <property type="entry name" value="SAM/Pointed domain"/>
    <property type="match status" value="1"/>
</dbReference>
<dbReference type="STRING" id="36166.T1GLI8"/>
<dbReference type="GO" id="GO:0042393">
    <property type="term" value="F:histone binding"/>
    <property type="evidence" value="ECO:0007669"/>
    <property type="project" value="TreeGrafter"/>
</dbReference>
<keyword evidence="3" id="KW-1185">Reference proteome</keyword>
<dbReference type="GO" id="GO:0003682">
    <property type="term" value="F:chromatin binding"/>
    <property type="evidence" value="ECO:0007669"/>
    <property type="project" value="TreeGrafter"/>
</dbReference>
<proteinExistence type="predicted"/>
<feature type="domain" description="SAM" evidence="1">
    <location>
        <begin position="10"/>
        <end position="52"/>
    </location>
</feature>
<dbReference type="Proteomes" id="UP000015102">
    <property type="component" value="Unassembled WGS sequence"/>
</dbReference>
<dbReference type="AlphaFoldDB" id="T1GLI8"/>
<dbReference type="HOGENOM" id="CLU_2874313_0_0_1"/>
<reference evidence="2" key="2">
    <citation type="submission" date="2015-06" db="UniProtKB">
        <authorList>
            <consortium name="EnsemblMetazoa"/>
        </authorList>
    </citation>
    <scope>IDENTIFICATION</scope>
</reference>
<protein>
    <recommendedName>
        <fullName evidence="1">SAM domain-containing protein</fullName>
    </recommendedName>
</protein>
<dbReference type="InterPro" id="IPR001660">
    <property type="entry name" value="SAM"/>
</dbReference>
<dbReference type="Gene3D" id="1.10.150.50">
    <property type="entry name" value="Transcription Factor, Ets-1"/>
    <property type="match status" value="1"/>
</dbReference>
<evidence type="ECO:0000313" key="3">
    <source>
        <dbReference type="Proteomes" id="UP000015102"/>
    </source>
</evidence>
<sequence>NLPGGIDVVEEFLNQEIDGQALLLLNESHLVNLLNVKLGPALKIIQQINALKASHNPEEANKAQ</sequence>
<dbReference type="EnsemblMetazoa" id="MESCA004392-RA">
    <property type="protein sequence ID" value="MESCA004392-PA"/>
    <property type="gene ID" value="MESCA004392"/>
</dbReference>
<dbReference type="GO" id="GO:0035102">
    <property type="term" value="C:PRC1 complex"/>
    <property type="evidence" value="ECO:0007669"/>
    <property type="project" value="TreeGrafter"/>
</dbReference>
<dbReference type="GO" id="GO:0045892">
    <property type="term" value="P:negative regulation of DNA-templated transcription"/>
    <property type="evidence" value="ECO:0007669"/>
    <property type="project" value="TreeGrafter"/>
</dbReference>
<evidence type="ECO:0000313" key="2">
    <source>
        <dbReference type="EnsemblMetazoa" id="MESCA004392-PA"/>
    </source>
</evidence>
<dbReference type="InterPro" id="IPR050548">
    <property type="entry name" value="PcG_chromatin_remod_factors"/>
</dbReference>
<dbReference type="PANTHER" id="PTHR12247">
    <property type="entry name" value="POLYCOMB GROUP PROTEIN"/>
    <property type="match status" value="1"/>
</dbReference>